<evidence type="ECO:0000313" key="4">
    <source>
        <dbReference type="Proteomes" id="UP000192840"/>
    </source>
</evidence>
<keyword evidence="4" id="KW-1185">Reference proteome</keyword>
<evidence type="ECO:0000259" key="2">
    <source>
        <dbReference type="SMART" id="SM00507"/>
    </source>
</evidence>
<dbReference type="Pfam" id="PF02720">
    <property type="entry name" value="DUF222"/>
    <property type="match status" value="1"/>
</dbReference>
<dbReference type="InterPro" id="IPR003615">
    <property type="entry name" value="HNH_nuc"/>
</dbReference>
<keyword evidence="3" id="KW-0540">Nuclease</keyword>
<dbReference type="GO" id="GO:0003676">
    <property type="term" value="F:nucleic acid binding"/>
    <property type="evidence" value="ECO:0007669"/>
    <property type="project" value="InterPro"/>
</dbReference>
<gene>
    <name evidence="3" type="ORF">SAMN05660733_05644</name>
</gene>
<comment type="similarity">
    <text evidence="1">Belongs to the Rv1128c/1148c/1588c/1702c/1945/3466 family.</text>
</comment>
<keyword evidence="3" id="KW-0378">Hydrolase</keyword>
<dbReference type="AlphaFoldDB" id="A0A1W2FCY4"/>
<sequence>MPTLALSSPLELLDELKRKVRALQRLQFQVLEIIGSLDQQGAAESLGYKDLVEVFKHTLRWDPKVSRRRIKQAQALCPTVTPTGSAIAPALPGVAAAMAEGELSEDHVEVLAEAMAALPSVAEEHVVEYARQHEPRSAKAFCKELAYRLDQDGQEPKDPAPAPQKNVLRRQWRGGRYLLSADLDAETGAKLDALIDPLAKPEPHDQRCAPEREGDALCEVIDLALRADSSRIHGGERVQLTITVDYDKLRENIGTALLDNGEHLPMAQVRKMACDAGIIPTLLGSRSQIHDVGRKTRTINAGLRRVLVARDKGCAFPGCTRPPKHCEAHHIRFWSEGGKTNADNLVLLCRRHHDLMHHSEWQIQLTEGLPTFRPPAFIDPHRRPRTNPIHAA</sequence>
<organism evidence="3 4">
    <name type="scientific">Lentzea albidocapillata</name>
    <dbReference type="NCBI Taxonomy" id="40571"/>
    <lineage>
        <taxon>Bacteria</taxon>
        <taxon>Bacillati</taxon>
        <taxon>Actinomycetota</taxon>
        <taxon>Actinomycetes</taxon>
        <taxon>Pseudonocardiales</taxon>
        <taxon>Pseudonocardiaceae</taxon>
        <taxon>Lentzea</taxon>
    </lineage>
</organism>
<dbReference type="CDD" id="cd00085">
    <property type="entry name" value="HNHc"/>
    <property type="match status" value="1"/>
</dbReference>
<dbReference type="STRING" id="40571.SAMN05660733_05644"/>
<dbReference type="Gene3D" id="1.10.30.50">
    <property type="match status" value="1"/>
</dbReference>
<dbReference type="Proteomes" id="UP000192840">
    <property type="component" value="Unassembled WGS sequence"/>
</dbReference>
<reference evidence="4" key="1">
    <citation type="submission" date="2017-04" db="EMBL/GenBank/DDBJ databases">
        <authorList>
            <person name="Varghese N."/>
            <person name="Submissions S."/>
        </authorList>
    </citation>
    <scope>NUCLEOTIDE SEQUENCE [LARGE SCALE GENOMIC DNA]</scope>
    <source>
        <strain evidence="4">DSM 44073</strain>
    </source>
</reference>
<dbReference type="SMART" id="SM00507">
    <property type="entry name" value="HNHc"/>
    <property type="match status" value="1"/>
</dbReference>
<proteinExistence type="inferred from homology"/>
<dbReference type="RefSeq" id="WP_051770672.1">
    <property type="nucleotide sequence ID" value="NZ_FWYC01000013.1"/>
</dbReference>
<feature type="domain" description="HNH nuclease" evidence="2">
    <location>
        <begin position="302"/>
        <end position="354"/>
    </location>
</feature>
<dbReference type="InterPro" id="IPR002711">
    <property type="entry name" value="HNH"/>
</dbReference>
<protein>
    <submittedName>
        <fullName evidence="3">HNH endonuclease</fullName>
    </submittedName>
</protein>
<evidence type="ECO:0000256" key="1">
    <source>
        <dbReference type="ARBA" id="ARBA00023450"/>
    </source>
</evidence>
<dbReference type="Pfam" id="PF01844">
    <property type="entry name" value="HNH"/>
    <property type="match status" value="1"/>
</dbReference>
<dbReference type="eggNOG" id="COG1403">
    <property type="taxonomic scope" value="Bacteria"/>
</dbReference>
<accession>A0A1W2FCY4</accession>
<name>A0A1W2FCY4_9PSEU</name>
<dbReference type="GO" id="GO:0008270">
    <property type="term" value="F:zinc ion binding"/>
    <property type="evidence" value="ECO:0007669"/>
    <property type="project" value="InterPro"/>
</dbReference>
<dbReference type="GO" id="GO:0004519">
    <property type="term" value="F:endonuclease activity"/>
    <property type="evidence" value="ECO:0007669"/>
    <property type="project" value="UniProtKB-KW"/>
</dbReference>
<evidence type="ECO:0000313" key="3">
    <source>
        <dbReference type="EMBL" id="SMD19780.1"/>
    </source>
</evidence>
<dbReference type="EMBL" id="FWYC01000013">
    <property type="protein sequence ID" value="SMD19780.1"/>
    <property type="molecule type" value="Genomic_DNA"/>
</dbReference>
<dbReference type="OrthoDB" id="3662871at2"/>
<dbReference type="InterPro" id="IPR003870">
    <property type="entry name" value="DUF222"/>
</dbReference>
<keyword evidence="3" id="KW-0255">Endonuclease</keyword>